<dbReference type="RefSeq" id="WP_236291355.1">
    <property type="nucleotide sequence ID" value="NZ_CAKMMW010000020.1"/>
</dbReference>
<comment type="caution">
    <text evidence="1">The sequence shown here is derived from an EMBL/GenBank/DDBJ whole genome shotgun (WGS) entry which is preliminary data.</text>
</comment>
<accession>A0ABM9CQK9</accession>
<evidence type="ECO:0008006" key="3">
    <source>
        <dbReference type="Google" id="ProtNLM"/>
    </source>
</evidence>
<evidence type="ECO:0000313" key="1">
    <source>
        <dbReference type="EMBL" id="CAH1221616.1"/>
    </source>
</evidence>
<gene>
    <name evidence="1" type="ORF">PAECIP111891_05253</name>
</gene>
<sequence>MVSLNNQNQTLGFQIVTTRFLGTKEAASFIIDTLKKLPKKYWPTKSEYYSSKNKGLFSFENTKDFVDKVPGTYLFGGYAKLYKVRDLFSIYVNWTRCPTTLTDDPTLVFNSISIYFDNGLDLLKNKKDFNEVESIWVELCKRFNAWYGQCHLFSNTERSNEYLGWGFGRCISRLHWKTYFGKEYNTKFDIRNLNLNDLCTIKRYFEGDFLLTINAAPEEVVTRTNTEREIIKLIGKNYFWDENDNRLDPKGEYMLPSLNYSEVIYESIK</sequence>
<protein>
    <recommendedName>
        <fullName evidence="3">YubB ferredoxin-like domain-containing protein</fullName>
    </recommendedName>
</protein>
<dbReference type="Proteomes" id="UP000838821">
    <property type="component" value="Unassembled WGS sequence"/>
</dbReference>
<organism evidence="1 2">
    <name type="scientific">Paenibacillus allorhizoplanae</name>
    <dbReference type="NCBI Taxonomy" id="2905648"/>
    <lineage>
        <taxon>Bacteria</taxon>
        <taxon>Bacillati</taxon>
        <taxon>Bacillota</taxon>
        <taxon>Bacilli</taxon>
        <taxon>Bacillales</taxon>
        <taxon>Paenibacillaceae</taxon>
        <taxon>Paenibacillus</taxon>
    </lineage>
</organism>
<reference evidence="1" key="1">
    <citation type="submission" date="2022-01" db="EMBL/GenBank/DDBJ databases">
        <authorList>
            <person name="Criscuolo A."/>
        </authorList>
    </citation>
    <scope>NUCLEOTIDE SEQUENCE</scope>
    <source>
        <strain evidence="1">CIP111891</strain>
    </source>
</reference>
<evidence type="ECO:0000313" key="2">
    <source>
        <dbReference type="Proteomes" id="UP000838821"/>
    </source>
</evidence>
<dbReference type="EMBL" id="CAKMMW010000020">
    <property type="protein sequence ID" value="CAH1221616.1"/>
    <property type="molecule type" value="Genomic_DNA"/>
</dbReference>
<proteinExistence type="predicted"/>
<keyword evidence="2" id="KW-1185">Reference proteome</keyword>
<name>A0ABM9CQK9_9BACL</name>